<sequence>MRRFFSLTGIGAFLLIVLAGCSGQPTENGGFFNDYFIHPFIVAIKVIAELFNENYGIAIILITLVIRIILLPFMMKNYKRSREMRGKMEAIKPEMDTIQKKLKEVKDPEEKRKIQQEMMALYQTHGVNPLNMGCLPLLLQMPVLMGFYYAIRGSEEIATHSFLWLNLGEPDILMAVIAGILYFVQYRVSLRDMPIAQQGQMKLLGLMSPIMIFIFSLNAPAALPLYWTVSGTFLILQMLLSRKLYPVNKDA</sequence>
<evidence type="ECO:0000256" key="2">
    <source>
        <dbReference type="ARBA" id="ARBA00022448"/>
    </source>
</evidence>
<evidence type="ECO:0000256" key="9">
    <source>
        <dbReference type="ARBA" id="ARBA00023139"/>
    </source>
</evidence>
<dbReference type="PRINTS" id="PR00701">
    <property type="entry name" value="60KDINNERMP"/>
</dbReference>
<keyword evidence="2 12" id="KW-0813">Transport</keyword>
<dbReference type="InterPro" id="IPR028055">
    <property type="entry name" value="YidC/Oxa/ALB_C"/>
</dbReference>
<keyword evidence="3 12" id="KW-1003">Cell membrane</keyword>
<keyword evidence="5 12" id="KW-0732">Signal</keyword>
<feature type="transmembrane region" description="Helical" evidence="12">
    <location>
        <begin position="201"/>
        <end position="219"/>
    </location>
</feature>
<evidence type="ECO:0000256" key="6">
    <source>
        <dbReference type="ARBA" id="ARBA00022927"/>
    </source>
</evidence>
<keyword evidence="9" id="KW-0564">Palmitate</keyword>
<keyword evidence="11 12" id="KW-0449">Lipoprotein</keyword>
<comment type="caution">
    <text evidence="14">The sequence shown here is derived from an EMBL/GenBank/DDBJ whole genome shotgun (WGS) entry which is preliminary data.</text>
</comment>
<evidence type="ECO:0000256" key="10">
    <source>
        <dbReference type="ARBA" id="ARBA00023186"/>
    </source>
</evidence>
<dbReference type="InterPro" id="IPR047196">
    <property type="entry name" value="YidC_ALB_C"/>
</dbReference>
<evidence type="ECO:0000259" key="13">
    <source>
        <dbReference type="Pfam" id="PF02096"/>
    </source>
</evidence>
<evidence type="ECO:0000313" key="15">
    <source>
        <dbReference type="Proteomes" id="UP001596990"/>
    </source>
</evidence>
<feature type="transmembrane region" description="Helical" evidence="12">
    <location>
        <begin position="55"/>
        <end position="75"/>
    </location>
</feature>
<evidence type="ECO:0000256" key="5">
    <source>
        <dbReference type="ARBA" id="ARBA00022729"/>
    </source>
</evidence>
<protein>
    <recommendedName>
        <fullName evidence="12">Membrane protein insertase YidC</fullName>
    </recommendedName>
    <alternativeName>
        <fullName evidence="12">Foldase YidC</fullName>
    </alternativeName>
    <alternativeName>
        <fullName evidence="12">Membrane integrase YidC</fullName>
    </alternativeName>
    <alternativeName>
        <fullName evidence="12">Membrane protein YidC</fullName>
    </alternativeName>
</protein>
<dbReference type="Proteomes" id="UP001596990">
    <property type="component" value="Unassembled WGS sequence"/>
</dbReference>
<keyword evidence="8 12" id="KW-0472">Membrane</keyword>
<keyword evidence="15" id="KW-1185">Reference proteome</keyword>
<dbReference type="CDD" id="cd20070">
    <property type="entry name" value="5TM_YidC_Alb3"/>
    <property type="match status" value="1"/>
</dbReference>
<accession>A0ABW3KZ64</accession>
<feature type="domain" description="Membrane insertase YidC/Oxa/ALB C-terminal" evidence="13">
    <location>
        <begin position="55"/>
        <end position="241"/>
    </location>
</feature>
<keyword evidence="7 12" id="KW-1133">Transmembrane helix</keyword>
<comment type="function">
    <text evidence="12">Required for the insertion and/or proper folding and/or complex formation of integral membrane proteins into the membrane. Involved in integration of membrane proteins that insert both dependently and independently of the Sec translocase complex, as well as at least some lipoproteins.</text>
</comment>
<dbReference type="HAMAP" id="MF_01811">
    <property type="entry name" value="YidC_type2"/>
    <property type="match status" value="1"/>
</dbReference>
<dbReference type="NCBIfam" id="TIGR03592">
    <property type="entry name" value="yidC_oxa1_cterm"/>
    <property type="match status" value="1"/>
</dbReference>
<dbReference type="PANTHER" id="PTHR12428:SF65">
    <property type="entry name" value="CYTOCHROME C OXIDASE ASSEMBLY PROTEIN COX18, MITOCHONDRIAL"/>
    <property type="match status" value="1"/>
</dbReference>
<keyword evidence="4 12" id="KW-0812">Transmembrane</keyword>
<name>A0ABW3KZ64_9BACI</name>
<dbReference type="PANTHER" id="PTHR12428">
    <property type="entry name" value="OXA1"/>
    <property type="match status" value="1"/>
</dbReference>
<keyword evidence="10 12" id="KW-0143">Chaperone</keyword>
<evidence type="ECO:0000256" key="1">
    <source>
        <dbReference type="ARBA" id="ARBA00004651"/>
    </source>
</evidence>
<dbReference type="PROSITE" id="PS51257">
    <property type="entry name" value="PROKAR_LIPOPROTEIN"/>
    <property type="match status" value="1"/>
</dbReference>
<organism evidence="14 15">
    <name type="scientific">Thalassobacillus hwangdonensis</name>
    <dbReference type="NCBI Taxonomy" id="546108"/>
    <lineage>
        <taxon>Bacteria</taxon>
        <taxon>Bacillati</taxon>
        <taxon>Bacillota</taxon>
        <taxon>Bacilli</taxon>
        <taxon>Bacillales</taxon>
        <taxon>Bacillaceae</taxon>
        <taxon>Thalassobacillus</taxon>
    </lineage>
</organism>
<comment type="similarity">
    <text evidence="12">Belongs to the OXA1/ALB3/YidC family. Type 2 subfamily.</text>
</comment>
<feature type="transmembrane region" description="Helical" evidence="12">
    <location>
        <begin position="130"/>
        <end position="151"/>
    </location>
</feature>
<evidence type="ECO:0000256" key="3">
    <source>
        <dbReference type="ARBA" id="ARBA00022475"/>
    </source>
</evidence>
<evidence type="ECO:0000256" key="12">
    <source>
        <dbReference type="HAMAP-Rule" id="MF_01811"/>
    </source>
</evidence>
<dbReference type="Pfam" id="PF02096">
    <property type="entry name" value="60KD_IMP"/>
    <property type="match status" value="1"/>
</dbReference>
<feature type="transmembrane region" description="Helical" evidence="12">
    <location>
        <begin position="171"/>
        <end position="189"/>
    </location>
</feature>
<comment type="subcellular location">
    <subcellularLocation>
        <location evidence="1 12">Cell membrane</location>
        <topology evidence="1 12">Multi-pass membrane protein</topology>
    </subcellularLocation>
</comment>
<evidence type="ECO:0000313" key="14">
    <source>
        <dbReference type="EMBL" id="MFD1017603.1"/>
    </source>
</evidence>
<proteinExistence type="inferred from homology"/>
<evidence type="ECO:0000256" key="4">
    <source>
        <dbReference type="ARBA" id="ARBA00022692"/>
    </source>
</evidence>
<evidence type="ECO:0000256" key="11">
    <source>
        <dbReference type="ARBA" id="ARBA00023288"/>
    </source>
</evidence>
<evidence type="ECO:0000256" key="8">
    <source>
        <dbReference type="ARBA" id="ARBA00023136"/>
    </source>
</evidence>
<dbReference type="InterPro" id="IPR023060">
    <property type="entry name" value="YidC/YidC1/YidC2_Firmicutes"/>
</dbReference>
<dbReference type="RefSeq" id="WP_386055458.1">
    <property type="nucleotide sequence ID" value="NZ_JBHTKL010000001.1"/>
</dbReference>
<gene>
    <name evidence="12 14" type="primary">yidC</name>
    <name evidence="14" type="ORF">ACFQ2J_00215</name>
</gene>
<reference evidence="15" key="1">
    <citation type="journal article" date="2019" name="Int. J. Syst. Evol. Microbiol.">
        <title>The Global Catalogue of Microorganisms (GCM) 10K type strain sequencing project: providing services to taxonomists for standard genome sequencing and annotation.</title>
        <authorList>
            <consortium name="The Broad Institute Genomics Platform"/>
            <consortium name="The Broad Institute Genome Sequencing Center for Infectious Disease"/>
            <person name="Wu L."/>
            <person name="Ma J."/>
        </authorList>
    </citation>
    <scope>NUCLEOTIDE SEQUENCE [LARGE SCALE GENOMIC DNA]</scope>
    <source>
        <strain evidence="15">CCUG 56607</strain>
    </source>
</reference>
<dbReference type="EMBL" id="JBHTKL010000001">
    <property type="protein sequence ID" value="MFD1017603.1"/>
    <property type="molecule type" value="Genomic_DNA"/>
</dbReference>
<evidence type="ECO:0000256" key="7">
    <source>
        <dbReference type="ARBA" id="ARBA00022989"/>
    </source>
</evidence>
<dbReference type="InterPro" id="IPR001708">
    <property type="entry name" value="YidC/ALB3/OXA1/COX18"/>
</dbReference>
<keyword evidence="6 12" id="KW-0653">Protein transport</keyword>